<evidence type="ECO:0000313" key="2">
    <source>
        <dbReference type="EMBL" id="KAH7113098.1"/>
    </source>
</evidence>
<proteinExistence type="predicted"/>
<keyword evidence="3" id="KW-1185">Reference proteome</keyword>
<accession>A0A9P9D5H3</accession>
<protein>
    <submittedName>
        <fullName evidence="2">Uncharacterized protein</fullName>
    </submittedName>
</protein>
<reference evidence="2" key="1">
    <citation type="journal article" date="2021" name="Nat. Commun.">
        <title>Genetic determinants of endophytism in the Arabidopsis root mycobiome.</title>
        <authorList>
            <person name="Mesny F."/>
            <person name="Miyauchi S."/>
            <person name="Thiergart T."/>
            <person name="Pickel B."/>
            <person name="Atanasova L."/>
            <person name="Karlsson M."/>
            <person name="Huettel B."/>
            <person name="Barry K.W."/>
            <person name="Haridas S."/>
            <person name="Chen C."/>
            <person name="Bauer D."/>
            <person name="Andreopoulos W."/>
            <person name="Pangilinan J."/>
            <person name="LaButti K."/>
            <person name="Riley R."/>
            <person name="Lipzen A."/>
            <person name="Clum A."/>
            <person name="Drula E."/>
            <person name="Henrissat B."/>
            <person name="Kohler A."/>
            <person name="Grigoriev I.V."/>
            <person name="Martin F.M."/>
            <person name="Hacquard S."/>
        </authorList>
    </citation>
    <scope>NUCLEOTIDE SEQUENCE</scope>
    <source>
        <strain evidence="2">MPI-CAGE-AT-0147</strain>
    </source>
</reference>
<organism evidence="2 3">
    <name type="scientific">Dactylonectria macrodidyma</name>
    <dbReference type="NCBI Taxonomy" id="307937"/>
    <lineage>
        <taxon>Eukaryota</taxon>
        <taxon>Fungi</taxon>
        <taxon>Dikarya</taxon>
        <taxon>Ascomycota</taxon>
        <taxon>Pezizomycotina</taxon>
        <taxon>Sordariomycetes</taxon>
        <taxon>Hypocreomycetidae</taxon>
        <taxon>Hypocreales</taxon>
        <taxon>Nectriaceae</taxon>
        <taxon>Dactylonectria</taxon>
    </lineage>
</organism>
<name>A0A9P9D5H3_9HYPO</name>
<evidence type="ECO:0000256" key="1">
    <source>
        <dbReference type="SAM" id="MobiDB-lite"/>
    </source>
</evidence>
<dbReference type="AlphaFoldDB" id="A0A9P9D5H3"/>
<sequence length="307" mass="33786">MATAVGILYDMGSIVASMEAITPRLQDPKLRPSGEEVTQLHELAASVLQHAQYLHEKFTVCASGWTPEIFQKSDKHMSRAQLAIRTAAQGKIKRSILRRNLVAIYQGHSASAVDSPSVKARKARKAQKGRTLRELDAGAILAWAVSWPPSMWEEMDQLVFNDVTKQMKEAAAGGEPVAEIALNVRDTIRDLGKEKPFCDIASYGHFADEVEKLVRNQRNQHPSKRRRLDENGDVEDPSPPPEPHGGESHVPTSQNTVVAPGLSSGAASPEEALQVNRAPDCRLIDFQPSSEYPETGRTANEKCIKRP</sequence>
<evidence type="ECO:0000313" key="3">
    <source>
        <dbReference type="Proteomes" id="UP000738349"/>
    </source>
</evidence>
<gene>
    <name evidence="2" type="ORF">EDB81DRAFT_311188</name>
</gene>
<dbReference type="OrthoDB" id="4927702at2759"/>
<dbReference type="Proteomes" id="UP000738349">
    <property type="component" value="Unassembled WGS sequence"/>
</dbReference>
<comment type="caution">
    <text evidence="2">The sequence shown here is derived from an EMBL/GenBank/DDBJ whole genome shotgun (WGS) entry which is preliminary data.</text>
</comment>
<feature type="region of interest" description="Disordered" evidence="1">
    <location>
        <begin position="215"/>
        <end position="307"/>
    </location>
</feature>
<dbReference type="EMBL" id="JAGMUV010000036">
    <property type="protein sequence ID" value="KAH7113098.1"/>
    <property type="molecule type" value="Genomic_DNA"/>
</dbReference>